<name>A0ABQ9JPP5_9CUCU</name>
<evidence type="ECO:0000313" key="2">
    <source>
        <dbReference type="Proteomes" id="UP001162164"/>
    </source>
</evidence>
<reference evidence="1" key="1">
    <citation type="journal article" date="2023" name="Insect Mol. Biol.">
        <title>Genome sequencing provides insights into the evolution of gene families encoding plant cell wall-degrading enzymes in longhorned beetles.</title>
        <authorList>
            <person name="Shin N.R."/>
            <person name="Okamura Y."/>
            <person name="Kirsch R."/>
            <person name="Pauchet Y."/>
        </authorList>
    </citation>
    <scope>NUCLEOTIDE SEQUENCE</scope>
    <source>
        <strain evidence="1">MMC_N1</strain>
    </source>
</reference>
<dbReference type="Proteomes" id="UP001162164">
    <property type="component" value="Unassembled WGS sequence"/>
</dbReference>
<dbReference type="EMBL" id="JAPWTJ010000308">
    <property type="protein sequence ID" value="KAJ8979856.1"/>
    <property type="molecule type" value="Genomic_DNA"/>
</dbReference>
<evidence type="ECO:0000313" key="1">
    <source>
        <dbReference type="EMBL" id="KAJ8979856.1"/>
    </source>
</evidence>
<gene>
    <name evidence="1" type="ORF">NQ317_006321</name>
</gene>
<organism evidence="1 2">
    <name type="scientific">Molorchus minor</name>
    <dbReference type="NCBI Taxonomy" id="1323400"/>
    <lineage>
        <taxon>Eukaryota</taxon>
        <taxon>Metazoa</taxon>
        <taxon>Ecdysozoa</taxon>
        <taxon>Arthropoda</taxon>
        <taxon>Hexapoda</taxon>
        <taxon>Insecta</taxon>
        <taxon>Pterygota</taxon>
        <taxon>Neoptera</taxon>
        <taxon>Endopterygota</taxon>
        <taxon>Coleoptera</taxon>
        <taxon>Polyphaga</taxon>
        <taxon>Cucujiformia</taxon>
        <taxon>Chrysomeloidea</taxon>
        <taxon>Cerambycidae</taxon>
        <taxon>Lamiinae</taxon>
        <taxon>Monochamini</taxon>
        <taxon>Molorchus</taxon>
    </lineage>
</organism>
<proteinExistence type="predicted"/>
<comment type="caution">
    <text evidence="1">The sequence shown here is derived from an EMBL/GenBank/DDBJ whole genome shotgun (WGS) entry which is preliminary data.</text>
</comment>
<accession>A0ABQ9JPP5</accession>
<keyword evidence="2" id="KW-1185">Reference proteome</keyword>
<feature type="non-terminal residue" evidence="1">
    <location>
        <position position="111"/>
    </location>
</feature>
<sequence length="111" mass="12538">MSSPALEYLHNQLSRVQIGRDARAEPATTRIRAICTASRVARAPLARHAARARCSYPFSVGFCHDHKGTRSFNLDGFVPSSSEFCLAEIWSEEHLIHVLFYRKIQILKSIP</sequence>
<protein>
    <submittedName>
        <fullName evidence="1">Uncharacterized protein</fullName>
    </submittedName>
</protein>